<dbReference type="Pfam" id="PF01266">
    <property type="entry name" value="DAO"/>
    <property type="match status" value="1"/>
</dbReference>
<evidence type="ECO:0000313" key="6">
    <source>
        <dbReference type="EMBL" id="APC47287.1"/>
    </source>
</evidence>
<evidence type="ECO:0000256" key="4">
    <source>
        <dbReference type="ARBA" id="ARBA00023002"/>
    </source>
</evidence>
<evidence type="ECO:0000259" key="5">
    <source>
        <dbReference type="Pfam" id="PF01266"/>
    </source>
</evidence>
<dbReference type="EMBL" id="CP017962">
    <property type="protein sequence ID" value="APC47287.1"/>
    <property type="molecule type" value="Genomic_DNA"/>
</dbReference>
<dbReference type="InterPro" id="IPR006076">
    <property type="entry name" value="FAD-dep_OxRdtase"/>
</dbReference>
<dbReference type="PANTHER" id="PTHR13847:SF286">
    <property type="entry name" value="D-AMINO ACID DEHYDROGENASE"/>
    <property type="match status" value="1"/>
</dbReference>
<dbReference type="GO" id="GO:0016491">
    <property type="term" value="F:oxidoreductase activity"/>
    <property type="evidence" value="ECO:0007669"/>
    <property type="project" value="UniProtKB-KW"/>
</dbReference>
<sequence length="372" mass="39790">MHVTYIIIGGGIAGASTAYYLAKAGNSVTIIDRKDEGQATDAAAGIICPWLSQRRNKAWYHLAKNGAKIYPELIKDLAQDGEKDTGYTQVGAISLHTDEKKLIAMKERGLKRREEAPEIGDISLLTPEQTRALFPPLGEEFGAVHVSGAARVDGRKLRDALLRGAQKHGATFIRGDASLTFENKIVTGATVNGKNMTADRVIAANGAWMGNLLAPLGVTFRVKPQRAQIMHLKVEQEGTGEWPVVIPPNNQYMLAFEDQRIVVGATHEDDTGFDYQVTAGGLHEILTKAIDVAPGLRNASVLETRVGFRPVAPGFLPILGPLPGFEGILLTNGFGASGLTMGPYIGSQLAKLAQGKELDIDLANYEVGGAIG</sequence>
<dbReference type="Gene3D" id="3.50.50.60">
    <property type="entry name" value="FAD/NAD(P)-binding domain"/>
    <property type="match status" value="1"/>
</dbReference>
<protein>
    <submittedName>
        <fullName evidence="6">Oxidoreductase</fullName>
    </submittedName>
</protein>
<evidence type="ECO:0000256" key="3">
    <source>
        <dbReference type="ARBA" id="ARBA00022630"/>
    </source>
</evidence>
<feature type="domain" description="FAD dependent oxidoreductase" evidence="5">
    <location>
        <begin position="5"/>
        <end position="352"/>
    </location>
</feature>
<accession>A0AAC9NJ90</accession>
<dbReference type="PANTHER" id="PTHR13847">
    <property type="entry name" value="SARCOSINE DEHYDROGENASE-RELATED"/>
    <property type="match status" value="1"/>
</dbReference>
<proteinExistence type="inferred from homology"/>
<dbReference type="SUPFAM" id="SSF51905">
    <property type="entry name" value="FAD/NAD(P)-binding domain"/>
    <property type="match status" value="1"/>
</dbReference>
<evidence type="ECO:0000313" key="7">
    <source>
        <dbReference type="Proteomes" id="UP000182945"/>
    </source>
</evidence>
<organism evidence="6 7">
    <name type="scientific">Virgibacillus halodenitrificans</name>
    <name type="common">Bacillus halodenitrificans</name>
    <dbReference type="NCBI Taxonomy" id="1482"/>
    <lineage>
        <taxon>Bacteria</taxon>
        <taxon>Bacillati</taxon>
        <taxon>Bacillota</taxon>
        <taxon>Bacilli</taxon>
        <taxon>Bacillales</taxon>
        <taxon>Bacillaceae</taxon>
        <taxon>Virgibacillus</taxon>
    </lineage>
</organism>
<dbReference type="SUPFAM" id="SSF54373">
    <property type="entry name" value="FAD-linked reductases, C-terminal domain"/>
    <property type="match status" value="1"/>
</dbReference>
<dbReference type="InterPro" id="IPR036188">
    <property type="entry name" value="FAD/NAD-bd_sf"/>
</dbReference>
<dbReference type="Proteomes" id="UP000182945">
    <property type="component" value="Chromosome"/>
</dbReference>
<dbReference type="GeneID" id="71513447"/>
<evidence type="ECO:0000256" key="2">
    <source>
        <dbReference type="ARBA" id="ARBA00009410"/>
    </source>
</evidence>
<name>A0AAC9NJ90_VIRHA</name>
<gene>
    <name evidence="6" type="ORF">BME96_03480</name>
</gene>
<dbReference type="RefSeq" id="WP_071648275.1">
    <property type="nucleotide sequence ID" value="NZ_CP017962.1"/>
</dbReference>
<comment type="cofactor">
    <cofactor evidence="1">
        <name>FAD</name>
        <dbReference type="ChEBI" id="CHEBI:57692"/>
    </cofactor>
</comment>
<evidence type="ECO:0000256" key="1">
    <source>
        <dbReference type="ARBA" id="ARBA00001974"/>
    </source>
</evidence>
<dbReference type="Gene3D" id="3.30.9.10">
    <property type="entry name" value="D-Amino Acid Oxidase, subunit A, domain 2"/>
    <property type="match status" value="1"/>
</dbReference>
<dbReference type="KEGG" id="vhl:BME96_03480"/>
<keyword evidence="4" id="KW-0560">Oxidoreductase</keyword>
<comment type="similarity">
    <text evidence="2">Belongs to the DadA oxidoreductase family.</text>
</comment>
<dbReference type="GO" id="GO:0005737">
    <property type="term" value="C:cytoplasm"/>
    <property type="evidence" value="ECO:0007669"/>
    <property type="project" value="TreeGrafter"/>
</dbReference>
<dbReference type="AlphaFoldDB" id="A0AAC9NJ90"/>
<keyword evidence="3" id="KW-0285">Flavoprotein</keyword>
<reference evidence="6 7" key="1">
    <citation type="submission" date="2016-11" db="EMBL/GenBank/DDBJ databases">
        <title>Complete genome sequencing of Virgibacillus halodenitrificans PDB-F2.</title>
        <authorList>
            <person name="Sun Z."/>
            <person name="Zhou Y."/>
            <person name="Li H."/>
        </authorList>
    </citation>
    <scope>NUCLEOTIDE SEQUENCE [LARGE SCALE GENOMIC DNA]</scope>
    <source>
        <strain evidence="6 7">PDB-F2</strain>
    </source>
</reference>